<accession>A0AAV8WXK7</accession>
<dbReference type="EMBL" id="JANEYF010004450">
    <property type="protein sequence ID" value="KAJ8931158.1"/>
    <property type="molecule type" value="Genomic_DNA"/>
</dbReference>
<sequence length="169" mass="19817">MVIYWGFSNPLSFTACDLPSIYWVRPMFLQEARNRFGAGNNLVAEMRLNDQFKYKNFFRMGPQAFEELLCLVGPVIKKLDVSREPINPATRLGITLRKHKNGSYISPRLIDSEIGGVSIPGTWRNYPTQFRPIRRTGANTYTRNTREVRDEYCRYFNEEGTVLWQWDHI</sequence>
<name>A0AAV8WXK7_9CUCU</name>
<dbReference type="Proteomes" id="UP001162156">
    <property type="component" value="Unassembled WGS sequence"/>
</dbReference>
<proteinExistence type="predicted"/>
<reference evidence="1" key="1">
    <citation type="journal article" date="2023" name="Insect Mol. Biol.">
        <title>Genome sequencing provides insights into the evolution of gene families encoding plant cell wall-degrading enzymes in longhorned beetles.</title>
        <authorList>
            <person name="Shin N.R."/>
            <person name="Okamura Y."/>
            <person name="Kirsch R."/>
            <person name="Pauchet Y."/>
        </authorList>
    </citation>
    <scope>NUCLEOTIDE SEQUENCE</scope>
    <source>
        <strain evidence="1">RBIC_L_NR</strain>
    </source>
</reference>
<organism evidence="1 2">
    <name type="scientific">Rhamnusium bicolor</name>
    <dbReference type="NCBI Taxonomy" id="1586634"/>
    <lineage>
        <taxon>Eukaryota</taxon>
        <taxon>Metazoa</taxon>
        <taxon>Ecdysozoa</taxon>
        <taxon>Arthropoda</taxon>
        <taxon>Hexapoda</taxon>
        <taxon>Insecta</taxon>
        <taxon>Pterygota</taxon>
        <taxon>Neoptera</taxon>
        <taxon>Endopterygota</taxon>
        <taxon>Coleoptera</taxon>
        <taxon>Polyphaga</taxon>
        <taxon>Cucujiformia</taxon>
        <taxon>Chrysomeloidea</taxon>
        <taxon>Cerambycidae</taxon>
        <taxon>Lepturinae</taxon>
        <taxon>Rhagiini</taxon>
        <taxon>Rhamnusium</taxon>
    </lineage>
</organism>
<evidence type="ECO:0000313" key="2">
    <source>
        <dbReference type="Proteomes" id="UP001162156"/>
    </source>
</evidence>
<comment type="caution">
    <text evidence="1">The sequence shown here is derived from an EMBL/GenBank/DDBJ whole genome shotgun (WGS) entry which is preliminary data.</text>
</comment>
<dbReference type="AlphaFoldDB" id="A0AAV8WXK7"/>
<evidence type="ECO:0000313" key="1">
    <source>
        <dbReference type="EMBL" id="KAJ8931158.1"/>
    </source>
</evidence>
<gene>
    <name evidence="1" type="ORF">NQ314_015972</name>
</gene>
<keyword evidence="2" id="KW-1185">Reference proteome</keyword>
<protein>
    <submittedName>
        <fullName evidence="1">Uncharacterized protein</fullName>
    </submittedName>
</protein>